<dbReference type="InterPro" id="IPR011006">
    <property type="entry name" value="CheY-like_superfamily"/>
</dbReference>
<dbReference type="RefSeq" id="WP_117996482.1">
    <property type="nucleotide sequence ID" value="NZ_QROF01000014.1"/>
</dbReference>
<comment type="caution">
    <text evidence="8">The sequence shown here is derived from an EMBL/GenBank/DDBJ whole genome shotgun (WGS) entry which is preliminary data.</text>
</comment>
<dbReference type="PROSITE" id="PS50110">
    <property type="entry name" value="RESPONSE_REGULATORY"/>
    <property type="match status" value="1"/>
</dbReference>
<reference evidence="9 10" key="1">
    <citation type="submission" date="2018-08" db="EMBL/GenBank/DDBJ databases">
        <title>A genome reference for cultivated species of the human gut microbiota.</title>
        <authorList>
            <person name="Zou Y."/>
            <person name="Xue W."/>
            <person name="Luo G."/>
        </authorList>
    </citation>
    <scope>NUCLEOTIDE SEQUENCE [LARGE SCALE GENOMIC DNA]</scope>
    <source>
        <strain evidence="8 11">AF39-14AC</strain>
        <strain evidence="7 10">AM29-10</strain>
        <strain evidence="6 9">AM47-6BH</strain>
    </source>
</reference>
<dbReference type="EMBL" id="QSKC01000001">
    <property type="protein sequence ID" value="RHE34704.1"/>
    <property type="molecule type" value="Genomic_DNA"/>
</dbReference>
<dbReference type="Gene3D" id="2.40.50.1020">
    <property type="entry name" value="LytTr DNA-binding domain"/>
    <property type="match status" value="1"/>
</dbReference>
<dbReference type="SMART" id="SM00448">
    <property type="entry name" value="REC"/>
    <property type="match status" value="1"/>
</dbReference>
<gene>
    <name evidence="8" type="ORF">DW038_13555</name>
    <name evidence="7" type="ORF">DW753_00880</name>
    <name evidence="6" type="ORF">DW967_10355</name>
</gene>
<dbReference type="Pfam" id="PF00072">
    <property type="entry name" value="Response_reg"/>
    <property type="match status" value="1"/>
</dbReference>
<dbReference type="PANTHER" id="PTHR37299:SF1">
    <property type="entry name" value="STAGE 0 SPORULATION PROTEIN A HOMOLOG"/>
    <property type="match status" value="1"/>
</dbReference>
<dbReference type="Gene3D" id="3.40.50.2300">
    <property type="match status" value="1"/>
</dbReference>
<dbReference type="Proteomes" id="UP000286181">
    <property type="component" value="Unassembled WGS sequence"/>
</dbReference>
<evidence type="ECO:0000313" key="8">
    <source>
        <dbReference type="EMBL" id="RHL02298.1"/>
    </source>
</evidence>
<evidence type="ECO:0000256" key="3">
    <source>
        <dbReference type="PROSITE-ProRule" id="PRU00169"/>
    </source>
</evidence>
<dbReference type="GO" id="GO:0000156">
    <property type="term" value="F:phosphorelay response regulator activity"/>
    <property type="evidence" value="ECO:0007669"/>
    <property type="project" value="InterPro"/>
</dbReference>
<dbReference type="EMBL" id="QROF01000014">
    <property type="protein sequence ID" value="RHL02298.1"/>
    <property type="molecule type" value="Genomic_DNA"/>
</dbReference>
<keyword evidence="3" id="KW-0597">Phosphoprotein</keyword>
<keyword evidence="8" id="KW-0238">DNA-binding</keyword>
<protein>
    <recommendedName>
        <fullName evidence="1">Stage 0 sporulation protein A homolog</fullName>
    </recommendedName>
</protein>
<evidence type="ECO:0000256" key="2">
    <source>
        <dbReference type="ARBA" id="ARBA00024867"/>
    </source>
</evidence>
<dbReference type="AlphaFoldDB" id="A0A415I3W6"/>
<feature type="domain" description="HTH LytTR-type" evidence="5">
    <location>
        <begin position="145"/>
        <end position="246"/>
    </location>
</feature>
<sequence>MKREKGNRREWIKMLSIAICDDEIQITGKIENLVRKIANKNFVDVETEVFWNGEWLLDAIIKDSKFDIIYLDIEMPKEDGISVAKRIRKYDKNVLIIYVTSHENHMRDSFSVRPFQFLVKPVSEEQMETCFKAAFNDINNADFYFRYSYKRISYKVPLRDILYFESNRRKISIVTEKDTYELYEKLNEIEKSLKNCKMPFLRVHQSFLVNYRHVDGLAYDFVVMDNKKKISISEDRRKMISEQYCSMEDTFYVGE</sequence>
<evidence type="ECO:0000256" key="1">
    <source>
        <dbReference type="ARBA" id="ARBA00018672"/>
    </source>
</evidence>
<feature type="domain" description="Response regulatory" evidence="4">
    <location>
        <begin position="16"/>
        <end position="135"/>
    </location>
</feature>
<evidence type="ECO:0000313" key="10">
    <source>
        <dbReference type="Proteomes" id="UP000285290"/>
    </source>
</evidence>
<feature type="modified residue" description="4-aspartylphosphate" evidence="3">
    <location>
        <position position="72"/>
    </location>
</feature>
<evidence type="ECO:0000259" key="5">
    <source>
        <dbReference type="PROSITE" id="PS50930"/>
    </source>
</evidence>
<accession>A0A415I3W6</accession>
<dbReference type="Pfam" id="PF04397">
    <property type="entry name" value="LytTR"/>
    <property type="match status" value="1"/>
</dbReference>
<evidence type="ECO:0000313" key="11">
    <source>
        <dbReference type="Proteomes" id="UP000286181"/>
    </source>
</evidence>
<dbReference type="GO" id="GO:0003677">
    <property type="term" value="F:DNA binding"/>
    <property type="evidence" value="ECO:0007669"/>
    <property type="project" value="UniProtKB-KW"/>
</dbReference>
<evidence type="ECO:0000313" key="7">
    <source>
        <dbReference type="EMBL" id="RHE34704.1"/>
    </source>
</evidence>
<proteinExistence type="predicted"/>
<dbReference type="InterPro" id="IPR007492">
    <property type="entry name" value="LytTR_DNA-bd_dom"/>
</dbReference>
<dbReference type="InterPro" id="IPR046947">
    <property type="entry name" value="LytR-like"/>
</dbReference>
<organism evidence="8 11">
    <name type="scientific">Agathobacter rectalis</name>
    <dbReference type="NCBI Taxonomy" id="39491"/>
    <lineage>
        <taxon>Bacteria</taxon>
        <taxon>Bacillati</taxon>
        <taxon>Bacillota</taxon>
        <taxon>Clostridia</taxon>
        <taxon>Lachnospirales</taxon>
        <taxon>Lachnospiraceae</taxon>
        <taxon>Agathobacter</taxon>
    </lineage>
</organism>
<dbReference type="SUPFAM" id="SSF52172">
    <property type="entry name" value="CheY-like"/>
    <property type="match status" value="1"/>
</dbReference>
<name>A0A415I3W6_9FIRM</name>
<comment type="function">
    <text evidence="2">May play the central regulatory role in sporulation. It may be an element of the effector pathway responsible for the activation of sporulation genes in response to nutritional stress. Spo0A may act in concert with spo0H (a sigma factor) to control the expression of some genes that are critical to the sporulation process.</text>
</comment>
<evidence type="ECO:0000313" key="6">
    <source>
        <dbReference type="EMBL" id="RGZ91380.1"/>
    </source>
</evidence>
<dbReference type="PANTHER" id="PTHR37299">
    <property type="entry name" value="TRANSCRIPTIONAL REGULATOR-RELATED"/>
    <property type="match status" value="1"/>
</dbReference>
<evidence type="ECO:0000259" key="4">
    <source>
        <dbReference type="PROSITE" id="PS50110"/>
    </source>
</evidence>
<dbReference type="EMBL" id="QSES01000018">
    <property type="protein sequence ID" value="RGZ91380.1"/>
    <property type="molecule type" value="Genomic_DNA"/>
</dbReference>
<dbReference type="Proteomes" id="UP000285290">
    <property type="component" value="Unassembled WGS sequence"/>
</dbReference>
<dbReference type="InterPro" id="IPR001789">
    <property type="entry name" value="Sig_transdc_resp-reg_receiver"/>
</dbReference>
<evidence type="ECO:0000313" key="9">
    <source>
        <dbReference type="Proteomes" id="UP000283721"/>
    </source>
</evidence>
<dbReference type="Proteomes" id="UP000283721">
    <property type="component" value="Unassembled WGS sequence"/>
</dbReference>
<dbReference type="PROSITE" id="PS50930">
    <property type="entry name" value="HTH_LYTTR"/>
    <property type="match status" value="1"/>
</dbReference>
<dbReference type="SMART" id="SM00850">
    <property type="entry name" value="LytTR"/>
    <property type="match status" value="1"/>
</dbReference>